<evidence type="ECO:0000313" key="1">
    <source>
        <dbReference type="EMBL" id="GAI48329.1"/>
    </source>
</evidence>
<sequence length="177" mass="19537">IAVEVAQLVKKTLTIRCVDENANPVRGADIDPPQVDMLVPSDWSGERLIADVQLTVRELEQARLSPVAKTPYVELAPGHTRNAPVTVKITTPEQQQLADYIITKVTPKYSLSANLQGKFKVDVLNLDAVMSPISISATPEAKWAYENMAYQVRLEIDDDDAKSTQAQKETCYLQLSG</sequence>
<gene>
    <name evidence="1" type="ORF">S06H3_60920</name>
</gene>
<protein>
    <submittedName>
        <fullName evidence="1">Uncharacterized protein</fullName>
    </submittedName>
</protein>
<organism evidence="1">
    <name type="scientific">marine sediment metagenome</name>
    <dbReference type="NCBI Taxonomy" id="412755"/>
    <lineage>
        <taxon>unclassified sequences</taxon>
        <taxon>metagenomes</taxon>
        <taxon>ecological metagenomes</taxon>
    </lineage>
</organism>
<accession>X1QYF7</accession>
<comment type="caution">
    <text evidence="1">The sequence shown here is derived from an EMBL/GenBank/DDBJ whole genome shotgun (WGS) entry which is preliminary data.</text>
</comment>
<reference evidence="1" key="1">
    <citation type="journal article" date="2014" name="Front. Microbiol.">
        <title>High frequency of phylogenetically diverse reductive dehalogenase-homologous genes in deep subseafloor sedimentary metagenomes.</title>
        <authorList>
            <person name="Kawai M."/>
            <person name="Futagami T."/>
            <person name="Toyoda A."/>
            <person name="Takaki Y."/>
            <person name="Nishi S."/>
            <person name="Hori S."/>
            <person name="Arai W."/>
            <person name="Tsubouchi T."/>
            <person name="Morono Y."/>
            <person name="Uchiyama I."/>
            <person name="Ito T."/>
            <person name="Fujiyama A."/>
            <person name="Inagaki F."/>
            <person name="Takami H."/>
        </authorList>
    </citation>
    <scope>NUCLEOTIDE SEQUENCE</scope>
    <source>
        <strain evidence="1">Expedition CK06-06</strain>
    </source>
</reference>
<proteinExistence type="predicted"/>
<feature type="non-terminal residue" evidence="1">
    <location>
        <position position="1"/>
    </location>
</feature>
<name>X1QYF7_9ZZZZ</name>
<dbReference type="AlphaFoldDB" id="X1QYF7"/>
<dbReference type="EMBL" id="BARV01039833">
    <property type="protein sequence ID" value="GAI48329.1"/>
    <property type="molecule type" value="Genomic_DNA"/>
</dbReference>